<dbReference type="InterPro" id="IPR050300">
    <property type="entry name" value="GDXG_lipolytic_enzyme"/>
</dbReference>
<dbReference type="EMBL" id="LT796768">
    <property type="protein sequence ID" value="SKB08705.1"/>
    <property type="molecule type" value="Genomic_DNA"/>
</dbReference>
<dbReference type="Gene3D" id="3.40.50.1820">
    <property type="entry name" value="alpha/beta hydrolase"/>
    <property type="match status" value="1"/>
</dbReference>
<dbReference type="AlphaFoldDB" id="A0A1T4Z591"/>
<gene>
    <name evidence="3" type="ORF">SAMN06295964_2292</name>
</gene>
<reference evidence="4" key="1">
    <citation type="submission" date="2017-02" db="EMBL/GenBank/DDBJ databases">
        <authorList>
            <person name="Varghese N."/>
            <person name="Submissions S."/>
        </authorList>
    </citation>
    <scope>NUCLEOTIDE SEQUENCE [LARGE SCALE GENOMIC DNA]</scope>
    <source>
        <strain evidence="4">9H-4</strain>
    </source>
</reference>
<dbReference type="RefSeq" id="WP_078701405.1">
    <property type="nucleotide sequence ID" value="NZ_LT796768.1"/>
</dbReference>
<keyword evidence="4" id="KW-1185">Reference proteome</keyword>
<protein>
    <submittedName>
        <fullName evidence="3">Acetyl esterase</fullName>
    </submittedName>
</protein>
<dbReference type="Proteomes" id="UP000191040">
    <property type="component" value="Chromosome I"/>
</dbReference>
<dbReference type="Pfam" id="PF07859">
    <property type="entry name" value="Abhydrolase_3"/>
    <property type="match status" value="1"/>
</dbReference>
<dbReference type="InterPro" id="IPR029058">
    <property type="entry name" value="AB_hydrolase_fold"/>
</dbReference>
<dbReference type="OrthoDB" id="3181909at2"/>
<keyword evidence="1" id="KW-0378">Hydrolase</keyword>
<dbReference type="GO" id="GO:0016787">
    <property type="term" value="F:hydrolase activity"/>
    <property type="evidence" value="ECO:0007669"/>
    <property type="project" value="UniProtKB-KW"/>
</dbReference>
<evidence type="ECO:0000256" key="1">
    <source>
        <dbReference type="ARBA" id="ARBA00022801"/>
    </source>
</evidence>
<feature type="domain" description="Alpha/beta hydrolase fold-3" evidence="2">
    <location>
        <begin position="87"/>
        <end position="293"/>
    </location>
</feature>
<dbReference type="InterPro" id="IPR013094">
    <property type="entry name" value="AB_hydrolase_3"/>
</dbReference>
<name>A0A1T4Z591_9ACTN</name>
<evidence type="ECO:0000259" key="2">
    <source>
        <dbReference type="Pfam" id="PF07859"/>
    </source>
</evidence>
<dbReference type="PANTHER" id="PTHR48081">
    <property type="entry name" value="AB HYDROLASE SUPERFAMILY PROTEIN C4A8.06C"/>
    <property type="match status" value="1"/>
</dbReference>
<sequence length="321" mass="34571">MSAPLPPRTRVFATILERLATPVEEATDYAELRAQRLRLMQSAPGRMVFGTPDRRARAETIEIPLKGRTLRALVHRPTGVGGPRPVIVNFHGGGWVQGSPEQSAWLTSRVAAGTGATVISPSYRLAPEHPFPAAVDDTWEALAWIAEHADSLGLDVDRMGVMGDSAGGNLAAVAAQRSVNEGGPRLRAQVLIYPAVEMYDKFASELRMPHEPVLSSANMSAFAHLYLGDAYGTEDPLASPLRAKSFDDLPPAFILTADHDPLLDNGDHYREALQRAGVPVRYREYPGTVHGFMSLPGVSPGAADAVSDIVDFVAARVVVPR</sequence>
<proteinExistence type="predicted"/>
<organism evidence="3 4">
    <name type="scientific">Aeromicrobium choanae</name>
    <dbReference type="NCBI Taxonomy" id="1736691"/>
    <lineage>
        <taxon>Bacteria</taxon>
        <taxon>Bacillati</taxon>
        <taxon>Actinomycetota</taxon>
        <taxon>Actinomycetes</taxon>
        <taxon>Propionibacteriales</taxon>
        <taxon>Nocardioidaceae</taxon>
        <taxon>Aeromicrobium</taxon>
    </lineage>
</organism>
<evidence type="ECO:0000313" key="3">
    <source>
        <dbReference type="EMBL" id="SKB08705.1"/>
    </source>
</evidence>
<evidence type="ECO:0000313" key="4">
    <source>
        <dbReference type="Proteomes" id="UP000191040"/>
    </source>
</evidence>
<dbReference type="PANTHER" id="PTHR48081:SF8">
    <property type="entry name" value="ALPHA_BETA HYDROLASE FOLD-3 DOMAIN-CONTAINING PROTEIN-RELATED"/>
    <property type="match status" value="1"/>
</dbReference>
<dbReference type="SUPFAM" id="SSF53474">
    <property type="entry name" value="alpha/beta-Hydrolases"/>
    <property type="match status" value="1"/>
</dbReference>
<dbReference type="STRING" id="1736691.SAMN06295964_2292"/>
<accession>A0A1T4Z591</accession>